<dbReference type="Proteomes" id="UP001150904">
    <property type="component" value="Unassembled WGS sequence"/>
</dbReference>
<dbReference type="OrthoDB" id="4361615at2759"/>
<reference evidence="1" key="1">
    <citation type="submission" date="2022-12" db="EMBL/GenBank/DDBJ databases">
        <authorList>
            <person name="Petersen C."/>
        </authorList>
    </citation>
    <scope>NUCLEOTIDE SEQUENCE</scope>
    <source>
        <strain evidence="1">IBT 15544</strain>
    </source>
</reference>
<comment type="caution">
    <text evidence="1">The sequence shown here is derived from an EMBL/GenBank/DDBJ whole genome shotgun (WGS) entry which is preliminary data.</text>
</comment>
<sequence>MLATLPSELLDMVVGQSFHIYIGLLSYPHPELSLDDLVVGLERLPWKYLKYTQELGFSVPIHERVESRCVHHGGNERFSDEAVQGGLAEFLTDDENMDEDTDQGMNKSRIVDPLCNLSSALGSLRFPDDQLRSFRWEVGTCIPEALFCGNESFFGNQRQVQSITLITDGECGATKNVQDFVDLVQFRELRSLDWRGLNQYNDFESVRECIKVHGHQIQSLTLDLLTWVRAEKIWADGFRQRTPQRTRIPDNFFSQKVLNVHPRDQNVIFVSLENLQLSAVSFYHTGIEMAYAYNIESLKTLKLRNCPGSLDWLRMILDSVKPMKLRSLKLTVGLNSLDRDAYMHITDTTCNFIHHNSGLESLYLMLREPIDWNTLTVVCHVIVISSTW</sequence>
<keyword evidence="2" id="KW-1185">Reference proteome</keyword>
<evidence type="ECO:0000313" key="2">
    <source>
        <dbReference type="Proteomes" id="UP001150904"/>
    </source>
</evidence>
<name>A0A9W9JER7_9EURO</name>
<dbReference type="GeneID" id="83182477"/>
<dbReference type="EMBL" id="JAPQKR010000015">
    <property type="protein sequence ID" value="KAJ5194676.1"/>
    <property type="molecule type" value="Genomic_DNA"/>
</dbReference>
<organism evidence="1 2">
    <name type="scientific">Penicillium cinerascens</name>
    <dbReference type="NCBI Taxonomy" id="70096"/>
    <lineage>
        <taxon>Eukaryota</taxon>
        <taxon>Fungi</taxon>
        <taxon>Dikarya</taxon>
        <taxon>Ascomycota</taxon>
        <taxon>Pezizomycotina</taxon>
        <taxon>Eurotiomycetes</taxon>
        <taxon>Eurotiomycetidae</taxon>
        <taxon>Eurotiales</taxon>
        <taxon>Aspergillaceae</taxon>
        <taxon>Penicillium</taxon>
    </lineage>
</organism>
<gene>
    <name evidence="1" type="ORF">N7498_008114</name>
</gene>
<dbReference type="SUPFAM" id="SSF52047">
    <property type="entry name" value="RNI-like"/>
    <property type="match status" value="1"/>
</dbReference>
<evidence type="ECO:0000313" key="1">
    <source>
        <dbReference type="EMBL" id="KAJ5194676.1"/>
    </source>
</evidence>
<dbReference type="RefSeq" id="XP_058305164.1">
    <property type="nucleotide sequence ID" value="XM_058455176.1"/>
</dbReference>
<protein>
    <submittedName>
        <fullName evidence="1">Uncharacterized protein</fullName>
    </submittedName>
</protein>
<dbReference type="AlphaFoldDB" id="A0A9W9JER7"/>
<accession>A0A9W9JER7</accession>
<reference evidence="1" key="2">
    <citation type="journal article" date="2023" name="IMA Fungus">
        <title>Comparative genomic study of the Penicillium genus elucidates a diverse pangenome and 15 lateral gene transfer events.</title>
        <authorList>
            <person name="Petersen C."/>
            <person name="Sorensen T."/>
            <person name="Nielsen M.R."/>
            <person name="Sondergaard T.E."/>
            <person name="Sorensen J.L."/>
            <person name="Fitzpatrick D.A."/>
            <person name="Frisvad J.C."/>
            <person name="Nielsen K.L."/>
        </authorList>
    </citation>
    <scope>NUCLEOTIDE SEQUENCE</scope>
    <source>
        <strain evidence="1">IBT 15544</strain>
    </source>
</reference>
<proteinExistence type="predicted"/>